<dbReference type="Gene3D" id="3.50.50.60">
    <property type="entry name" value="FAD/NAD(P)-binding domain"/>
    <property type="match status" value="1"/>
</dbReference>
<evidence type="ECO:0000256" key="3">
    <source>
        <dbReference type="ARBA" id="ARBA00023033"/>
    </source>
</evidence>
<comment type="caution">
    <text evidence="5">The sequence shown here is derived from an EMBL/GenBank/DDBJ whole genome shotgun (WGS) entry which is preliminary data.</text>
</comment>
<evidence type="ECO:0000256" key="4">
    <source>
        <dbReference type="SAM" id="MobiDB-lite"/>
    </source>
</evidence>
<comment type="similarity">
    <text evidence="1">Belongs to the paxM FAD-dependent monooxygenase family.</text>
</comment>
<proteinExistence type="inferred from homology"/>
<reference evidence="5" key="1">
    <citation type="journal article" date="2020" name="bioRxiv">
        <title>Whole genome comparisons of ergot fungi reveals the divergence and evolution of species within the genus Claviceps are the result of varying mechanisms driving genome evolution and host range expansion.</title>
        <authorList>
            <person name="Wyka S.A."/>
            <person name="Mondo S.J."/>
            <person name="Liu M."/>
            <person name="Dettman J."/>
            <person name="Nalam V."/>
            <person name="Broders K.D."/>
        </authorList>
    </citation>
    <scope>NUCLEOTIDE SEQUENCE</scope>
    <source>
        <strain evidence="5">CCC 602</strain>
    </source>
</reference>
<evidence type="ECO:0000313" key="5">
    <source>
        <dbReference type="EMBL" id="KAG5979096.1"/>
    </source>
</evidence>
<evidence type="ECO:0000313" key="6">
    <source>
        <dbReference type="Proteomes" id="UP000748025"/>
    </source>
</evidence>
<dbReference type="SUPFAM" id="SSF51905">
    <property type="entry name" value="FAD/NAD(P)-binding domain"/>
    <property type="match status" value="1"/>
</dbReference>
<dbReference type="Proteomes" id="UP000748025">
    <property type="component" value="Unassembled WGS sequence"/>
</dbReference>
<dbReference type="PANTHER" id="PTHR13789:SF309">
    <property type="entry name" value="PUTATIVE (AFU_ORTHOLOGUE AFUA_6G14510)-RELATED"/>
    <property type="match status" value="1"/>
</dbReference>
<evidence type="ECO:0000256" key="1">
    <source>
        <dbReference type="ARBA" id="ARBA00007992"/>
    </source>
</evidence>
<dbReference type="AlphaFoldDB" id="A0A9P7N2X0"/>
<gene>
    <name evidence="5" type="ORF">E4U43_006946</name>
</gene>
<organism evidence="5 6">
    <name type="scientific">Claviceps pusilla</name>
    <dbReference type="NCBI Taxonomy" id="123648"/>
    <lineage>
        <taxon>Eukaryota</taxon>
        <taxon>Fungi</taxon>
        <taxon>Dikarya</taxon>
        <taxon>Ascomycota</taxon>
        <taxon>Pezizomycotina</taxon>
        <taxon>Sordariomycetes</taxon>
        <taxon>Hypocreomycetidae</taxon>
        <taxon>Hypocreales</taxon>
        <taxon>Clavicipitaceae</taxon>
        <taxon>Claviceps</taxon>
    </lineage>
</organism>
<protein>
    <submittedName>
        <fullName evidence="5">Uncharacterized protein</fullName>
    </submittedName>
</protein>
<dbReference type="EMBL" id="SRPW01005013">
    <property type="protein sequence ID" value="KAG5979096.1"/>
    <property type="molecule type" value="Genomic_DNA"/>
</dbReference>
<keyword evidence="3" id="KW-0503">Monooxygenase</keyword>
<name>A0A9P7N2X0_9HYPO</name>
<keyword evidence="2" id="KW-0560">Oxidoreductase</keyword>
<dbReference type="GO" id="GO:0004497">
    <property type="term" value="F:monooxygenase activity"/>
    <property type="evidence" value="ECO:0007669"/>
    <property type="project" value="UniProtKB-KW"/>
</dbReference>
<feature type="non-terminal residue" evidence="5">
    <location>
        <position position="140"/>
    </location>
</feature>
<feature type="region of interest" description="Disordered" evidence="4">
    <location>
        <begin position="1"/>
        <end position="35"/>
    </location>
</feature>
<feature type="non-terminal residue" evidence="5">
    <location>
        <position position="1"/>
    </location>
</feature>
<dbReference type="PANTHER" id="PTHR13789">
    <property type="entry name" value="MONOOXYGENASE"/>
    <property type="match status" value="1"/>
</dbReference>
<accession>A0A9P7N2X0</accession>
<keyword evidence="6" id="KW-1185">Reference proteome</keyword>
<dbReference type="InterPro" id="IPR050493">
    <property type="entry name" value="FAD-dep_Monooxygenase_BioMet"/>
</dbReference>
<sequence length="140" mass="15162">IEGEHALWPYTPSSKKQTSKLKTHTSEKPPGQGASQAIEDAVILALTLAAAAAADSPPTELPQWLRTYQAARKPRADQAASASRATGEAFNNLLFSEEGMRFLQNAFAWINTNDLFGDLARAVEGEFGADARLELMKSLM</sequence>
<dbReference type="InterPro" id="IPR036188">
    <property type="entry name" value="FAD/NAD-bd_sf"/>
</dbReference>
<evidence type="ECO:0000256" key="2">
    <source>
        <dbReference type="ARBA" id="ARBA00023002"/>
    </source>
</evidence>